<keyword evidence="9" id="KW-0679">Respiratory chain</keyword>
<evidence type="ECO:0000256" key="1">
    <source>
        <dbReference type="ARBA" id="ARBA00004370"/>
    </source>
</evidence>
<feature type="transmembrane region" description="Helical" evidence="9">
    <location>
        <begin position="57"/>
        <end position="81"/>
    </location>
</feature>
<dbReference type="AlphaFoldDB" id="A0A0A0RZF6"/>
<accession>A0A0A0RZF6</accession>
<dbReference type="InterPro" id="IPR038430">
    <property type="entry name" value="NDAH_ubi_oxred_su3_sf"/>
</dbReference>
<dbReference type="PANTHER" id="PTHR11058:SF9">
    <property type="entry name" value="NADH-UBIQUINONE OXIDOREDUCTASE CHAIN 3"/>
    <property type="match status" value="1"/>
</dbReference>
<proteinExistence type="inferred from homology"/>
<reference evidence="10" key="1">
    <citation type="journal article" date="2014" name="Nucleic Acids Res.">
        <title>Multiplex sequencing of pooled mitochondrial genomes-a crucial step toward biodiversity analysis using mito-metagenomics.</title>
        <authorList>
            <person name="Tang M."/>
            <person name="Tan M."/>
            <person name="Meng G."/>
            <person name="Yang S."/>
            <person name="Su X."/>
            <person name="Liu S."/>
            <person name="Song W."/>
            <person name="Li Y."/>
            <person name="Wu Q."/>
            <person name="Zhang A."/>
            <person name="Zhou X."/>
        </authorList>
    </citation>
    <scope>NUCLEOTIDE SEQUENCE</scope>
    <source>
        <strain evidence="10">CL24</strain>
    </source>
</reference>
<evidence type="ECO:0000256" key="5">
    <source>
        <dbReference type="ARBA" id="ARBA00022692"/>
    </source>
</evidence>
<comment type="catalytic activity">
    <reaction evidence="8 9">
        <text>a ubiquinone + NADH + 5 H(+)(in) = a ubiquinol + NAD(+) + 4 H(+)(out)</text>
        <dbReference type="Rhea" id="RHEA:29091"/>
        <dbReference type="Rhea" id="RHEA-COMP:9565"/>
        <dbReference type="Rhea" id="RHEA-COMP:9566"/>
        <dbReference type="ChEBI" id="CHEBI:15378"/>
        <dbReference type="ChEBI" id="CHEBI:16389"/>
        <dbReference type="ChEBI" id="CHEBI:17976"/>
        <dbReference type="ChEBI" id="CHEBI:57540"/>
        <dbReference type="ChEBI" id="CHEBI:57945"/>
        <dbReference type="EC" id="7.1.1.2"/>
    </reaction>
</comment>
<keyword evidence="9" id="KW-0520">NAD</keyword>
<feature type="transmembrane region" description="Helical" evidence="9">
    <location>
        <begin position="87"/>
        <end position="106"/>
    </location>
</feature>
<keyword evidence="9" id="KW-1278">Translocase</keyword>
<dbReference type="GO" id="GO:0008137">
    <property type="term" value="F:NADH dehydrogenase (ubiquinone) activity"/>
    <property type="evidence" value="ECO:0007669"/>
    <property type="project" value="UniProtKB-UniRule"/>
</dbReference>
<dbReference type="GO" id="GO:0030964">
    <property type="term" value="C:NADH dehydrogenase complex"/>
    <property type="evidence" value="ECO:0007669"/>
    <property type="project" value="TreeGrafter"/>
</dbReference>
<keyword evidence="5 9" id="KW-0812">Transmembrane</keyword>
<dbReference type="InterPro" id="IPR000440">
    <property type="entry name" value="NADH_UbQ/plastoQ_OxRdtase_su3"/>
</dbReference>
<keyword evidence="7 9" id="KW-0472">Membrane</keyword>
<comment type="similarity">
    <text evidence="2 9">Belongs to the complex I subunit 3 family.</text>
</comment>
<name>A0A0A0RZF6_APICE</name>
<dbReference type="PANTHER" id="PTHR11058">
    <property type="entry name" value="NADH-UBIQUINONE OXIDOREDUCTASE CHAIN 3"/>
    <property type="match status" value="1"/>
</dbReference>
<dbReference type="EC" id="7.1.1.2" evidence="9"/>
<dbReference type="Gene3D" id="1.20.58.1610">
    <property type="entry name" value="NADH:ubiquinone/plastoquinone oxidoreductase, chain 3"/>
    <property type="match status" value="1"/>
</dbReference>
<organism evidence="10">
    <name type="scientific">Apis cerana</name>
    <name type="common">Indian honeybee</name>
    <dbReference type="NCBI Taxonomy" id="7461"/>
    <lineage>
        <taxon>Eukaryota</taxon>
        <taxon>Metazoa</taxon>
        <taxon>Ecdysozoa</taxon>
        <taxon>Arthropoda</taxon>
        <taxon>Hexapoda</taxon>
        <taxon>Insecta</taxon>
        <taxon>Pterygota</taxon>
        <taxon>Neoptera</taxon>
        <taxon>Endopterygota</taxon>
        <taxon>Hymenoptera</taxon>
        <taxon>Apocrita</taxon>
        <taxon>Aculeata</taxon>
        <taxon>Apoidea</taxon>
        <taxon>Anthophila</taxon>
        <taxon>Apidae</taxon>
        <taxon>Apis</taxon>
    </lineage>
</organism>
<keyword evidence="4 9" id="KW-0813">Transport</keyword>
<feature type="transmembrane region" description="Helical" evidence="9">
    <location>
        <begin position="6"/>
        <end position="25"/>
    </location>
</feature>
<protein>
    <recommendedName>
        <fullName evidence="3 9">NADH-ubiquinone oxidoreductase chain 3</fullName>
        <ecNumber evidence="9">7.1.1.2</ecNumber>
    </recommendedName>
</protein>
<evidence type="ECO:0000256" key="4">
    <source>
        <dbReference type="ARBA" id="ARBA00022448"/>
    </source>
</evidence>
<comment type="subcellular location">
    <subcellularLocation>
        <location evidence="1">Membrane</location>
    </subcellularLocation>
    <subcellularLocation>
        <location evidence="9">Mitochondrion membrane</location>
        <topology evidence="9">Multi-pass membrane protein</topology>
    </subcellularLocation>
</comment>
<sequence length="117" mass="14026">MKYIFMYFIVIILVSSILLMLNKAISMIKKKDYEKSSPFECGFNPITKANLPFSLPFFLITMMFLIFDVEIILFMPIILYMKSYSTMLSFMLISLFLILLILTLMFEWMNNYLNWMF</sequence>
<evidence type="ECO:0000256" key="8">
    <source>
        <dbReference type="ARBA" id="ARBA00049551"/>
    </source>
</evidence>
<evidence type="ECO:0000256" key="6">
    <source>
        <dbReference type="ARBA" id="ARBA00022989"/>
    </source>
</evidence>
<dbReference type="Pfam" id="PF00507">
    <property type="entry name" value="Oxidored_q4"/>
    <property type="match status" value="1"/>
</dbReference>
<geneLocation type="mitochondrion" evidence="10"/>
<evidence type="ECO:0000313" key="10">
    <source>
        <dbReference type="EMBL" id="AIW06354.1"/>
    </source>
</evidence>
<evidence type="ECO:0000256" key="3">
    <source>
        <dbReference type="ARBA" id="ARBA00021007"/>
    </source>
</evidence>
<keyword evidence="9" id="KW-0249">Electron transport</keyword>
<evidence type="ECO:0000256" key="2">
    <source>
        <dbReference type="ARBA" id="ARBA00008472"/>
    </source>
</evidence>
<keyword evidence="9" id="KW-0830">Ubiquinone</keyword>
<gene>
    <name evidence="10" type="primary">ND3</name>
</gene>
<comment type="function">
    <text evidence="9">Core subunit of the mitochondrial membrane respiratory chain NADH dehydrogenase (Complex I) which catalyzes electron transfer from NADH through the respiratory chain, using ubiquinone as an electron acceptor. Essential for the catalytic activity of complex I.</text>
</comment>
<keyword evidence="9 10" id="KW-0496">Mitochondrion</keyword>
<evidence type="ECO:0000256" key="9">
    <source>
        <dbReference type="RuleBase" id="RU003640"/>
    </source>
</evidence>
<dbReference type="EMBL" id="KM244704">
    <property type="protein sequence ID" value="AIW06354.1"/>
    <property type="molecule type" value="Genomic_DNA"/>
</dbReference>
<keyword evidence="6 9" id="KW-1133">Transmembrane helix</keyword>
<dbReference type="GO" id="GO:0031966">
    <property type="term" value="C:mitochondrial membrane"/>
    <property type="evidence" value="ECO:0007669"/>
    <property type="project" value="UniProtKB-SubCell"/>
</dbReference>
<evidence type="ECO:0000256" key="7">
    <source>
        <dbReference type="ARBA" id="ARBA00023136"/>
    </source>
</evidence>